<dbReference type="RefSeq" id="WP_169746093.1">
    <property type="nucleotide sequence ID" value="NZ_FZPF01000011.1"/>
</dbReference>
<protein>
    <submittedName>
        <fullName evidence="3">RNA polymerase sigma factor</fullName>
    </submittedName>
</protein>
<evidence type="ECO:0000313" key="4">
    <source>
        <dbReference type="Proteomes" id="UP000032232"/>
    </source>
</evidence>
<name>A0A0D1D763_9RHOB</name>
<dbReference type="Pfam" id="PF04542">
    <property type="entry name" value="Sigma70_r2"/>
    <property type="match status" value="1"/>
</dbReference>
<organism evidence="3 4">
    <name type="scientific">Jannaschia aquimarina</name>
    <dbReference type="NCBI Taxonomy" id="935700"/>
    <lineage>
        <taxon>Bacteria</taxon>
        <taxon>Pseudomonadati</taxon>
        <taxon>Pseudomonadota</taxon>
        <taxon>Alphaproteobacteria</taxon>
        <taxon>Rhodobacterales</taxon>
        <taxon>Roseobacteraceae</taxon>
        <taxon>Jannaschia</taxon>
    </lineage>
</organism>
<dbReference type="PANTHER" id="PTHR47756:SF2">
    <property type="entry name" value="BLL6612 PROTEIN"/>
    <property type="match status" value="1"/>
</dbReference>
<dbReference type="STRING" id="935700.jaqu_25200"/>
<evidence type="ECO:0000313" key="3">
    <source>
        <dbReference type="EMBL" id="KIT15778.1"/>
    </source>
</evidence>
<evidence type="ECO:0000259" key="2">
    <source>
        <dbReference type="Pfam" id="PF20239"/>
    </source>
</evidence>
<reference evidence="3 4" key="1">
    <citation type="submission" date="2015-02" db="EMBL/GenBank/DDBJ databases">
        <title>Genome Sequence of Jannaschia aquimarina DSM28248, a member of the Roseobacter clade.</title>
        <authorList>
            <person name="Voget S."/>
            <person name="Daniel R."/>
        </authorList>
    </citation>
    <scope>NUCLEOTIDE SEQUENCE [LARGE SCALE GENOMIC DNA]</scope>
    <source>
        <strain evidence="3 4">GSW-M26</strain>
    </source>
</reference>
<dbReference type="Proteomes" id="UP000032232">
    <property type="component" value="Unassembled WGS sequence"/>
</dbReference>
<dbReference type="PATRIC" id="fig|935700.4.peg.2597"/>
<keyword evidence="4" id="KW-1185">Reference proteome</keyword>
<dbReference type="SUPFAM" id="SSF88946">
    <property type="entry name" value="Sigma2 domain of RNA polymerase sigma factors"/>
    <property type="match status" value="1"/>
</dbReference>
<dbReference type="InterPro" id="IPR046531">
    <property type="entry name" value="DUF6596"/>
</dbReference>
<dbReference type="AlphaFoldDB" id="A0A0D1D763"/>
<dbReference type="PANTHER" id="PTHR47756">
    <property type="entry name" value="BLL6612 PROTEIN-RELATED"/>
    <property type="match status" value="1"/>
</dbReference>
<dbReference type="Gene3D" id="1.10.1740.10">
    <property type="match status" value="1"/>
</dbReference>
<dbReference type="EMBL" id="JYFE01000044">
    <property type="protein sequence ID" value="KIT15778.1"/>
    <property type="molecule type" value="Genomic_DNA"/>
</dbReference>
<proteinExistence type="predicted"/>
<sequence length="412" mass="44258">MADGSADGARAALDRVAREDRGRLVAALASRTGDIAGAEDALAEAFARAMPAWSAKGIPRSPSSWLLTVARNVQRDRWKSAAYRLETTDDATAVEMEADDMTAHDIPDDRMKLLFVCAHPAIAENVRTALMLQVVLGVEPARMAHAFAISAQALSQRLVRAKRKILEARIPFSVPGADDLEGRLRSVLEAIYGAYALTFQMTSEDMTEDLSVEALWLADVAVNMWPDEPEVLGLAALLNLSSARRTESAGPVFVPLADQDPAAWDAARTARGLTLLRRAGQLRRIGPFQLEAAIQAVHAARVETGRTDWAAIVTLYQGLLRVAPTLGARIAHAAAVAERDGPDAGLGLLDGIDGADGMQAYWATRAHLLSALGRPEARQAYRHAAEKAATAPLKQWLLERASSPLSGQVRST</sequence>
<dbReference type="Pfam" id="PF20239">
    <property type="entry name" value="DUF6596"/>
    <property type="match status" value="1"/>
</dbReference>
<dbReference type="GO" id="GO:0003700">
    <property type="term" value="F:DNA-binding transcription factor activity"/>
    <property type="evidence" value="ECO:0007669"/>
    <property type="project" value="InterPro"/>
</dbReference>
<comment type="caution">
    <text evidence="3">The sequence shown here is derived from an EMBL/GenBank/DDBJ whole genome shotgun (WGS) entry which is preliminary data.</text>
</comment>
<accession>A0A0D1D763</accession>
<feature type="domain" description="RNA polymerase sigma-70 region 2" evidence="1">
    <location>
        <begin position="21"/>
        <end position="81"/>
    </location>
</feature>
<evidence type="ECO:0000259" key="1">
    <source>
        <dbReference type="Pfam" id="PF04542"/>
    </source>
</evidence>
<gene>
    <name evidence="3" type="ORF">jaqu_25200</name>
</gene>
<feature type="domain" description="DUF6596" evidence="2">
    <location>
        <begin position="183"/>
        <end position="279"/>
    </location>
</feature>
<dbReference type="GO" id="GO:0006352">
    <property type="term" value="P:DNA-templated transcription initiation"/>
    <property type="evidence" value="ECO:0007669"/>
    <property type="project" value="InterPro"/>
</dbReference>
<dbReference type="InterPro" id="IPR013325">
    <property type="entry name" value="RNA_pol_sigma_r2"/>
</dbReference>
<dbReference type="InterPro" id="IPR007627">
    <property type="entry name" value="RNA_pol_sigma70_r2"/>
</dbReference>